<dbReference type="EMBL" id="BDIP01000463">
    <property type="protein sequence ID" value="GCA62303.1"/>
    <property type="molecule type" value="Genomic_DNA"/>
</dbReference>
<evidence type="ECO:0000256" key="1">
    <source>
        <dbReference type="ARBA" id="ARBA00022737"/>
    </source>
</evidence>
<evidence type="ECO:0000256" key="2">
    <source>
        <dbReference type="SAM" id="Coils"/>
    </source>
</evidence>
<protein>
    <submittedName>
        <fullName evidence="4">Uncharacterized protein</fullName>
    </submittedName>
</protein>
<proteinExistence type="predicted"/>
<dbReference type="PANTHER" id="PTHR24111">
    <property type="entry name" value="LEUCINE-RICH REPEAT-CONTAINING PROTEIN 34"/>
    <property type="match status" value="1"/>
</dbReference>
<keyword evidence="5" id="KW-1185">Reference proteome</keyword>
<comment type="caution">
    <text evidence="4">The sequence shown here is derived from an EMBL/GenBank/DDBJ whole genome shotgun (WGS) entry which is preliminary data.</text>
</comment>
<dbReference type="Proteomes" id="UP000265618">
    <property type="component" value="Unassembled WGS sequence"/>
</dbReference>
<dbReference type="PANTHER" id="PTHR24111:SF0">
    <property type="entry name" value="LEUCINE-RICH REPEAT-CONTAINING PROTEIN"/>
    <property type="match status" value="1"/>
</dbReference>
<accession>A0A391NUY4</accession>
<dbReference type="InterPro" id="IPR032675">
    <property type="entry name" value="LRR_dom_sf"/>
</dbReference>
<evidence type="ECO:0000313" key="4">
    <source>
        <dbReference type="EMBL" id="GCA62303.1"/>
    </source>
</evidence>
<dbReference type="InterPro" id="IPR052201">
    <property type="entry name" value="LRR-containing_regulator"/>
</dbReference>
<dbReference type="SUPFAM" id="SSF52047">
    <property type="entry name" value="RNI-like"/>
    <property type="match status" value="1"/>
</dbReference>
<feature type="compositionally biased region" description="Polar residues" evidence="3">
    <location>
        <begin position="93"/>
        <end position="106"/>
    </location>
</feature>
<sequence>MSGVHKRGRIGGVEERGREGEGDELGRPPKRTRERERDREGGTSGRVGGTDVALHKSMGQGREPCEEGRGVSPSVWDPLTGEVKEEVKEEVPTSASSIPHTLSPSLAFSGDTLPEREELETEDAVVTQLRDVLTRERETLSIQQQCLSERERLLGSLSRQHGERAERAGEMERVCTALRSELEVKSTEICTLQQQLADLTPAFTAAVDSRREAESKAAILSGEIHSLQQQLSELTTALTTAVDKRREAEAKVSILSEDICGLRKRAARSSAAVQDAAALVAAHEREADERGAEAILRVQRERESGAGVFFDEMVRGRVDLSALGTYVERYGDICDLGEEYTPESESEDSAEYEVSDSDSQSESCFESEPQPWTDEQFEDFYQGCKNTELCEAIRQCRVDGGSQLCLSGTVENAYDSQGIVALREVTEIRLEDMEIGWIGCVELLHALPQLLMLEKVHIDSLSGNAPAVQRLVAGVALLHTVTEISIRDTPPHECIQSLLLSLPHRPHLRKLSLTCCGQSDDVVPLLTHALRKTNIRELKLDWEGLDYGGALTLAPVDQSLQGLRKLSLKSVSLQCLTVLSQVQCLRELTISRPLTPVDCRELSCILGNTISLTKLSLDIGENGSNSDAIMLFGALGKLTRIRRLHLRLGVIGDIGTQKLASVLREFSCLTELYLGNEVRGRPFSAQLKLGDTFSHLLRSVQGLKELTIWLPNITECSLAGIAGALRKMTTIESLTWCSCMGIDDFESLPSLVRNLENLSQLSLPRYCTRKSGFVKLVSELAMHPHVSKVVLGDRRSTAMIAPIFAESRLTERKDICQRILNKW</sequence>
<keyword evidence="1" id="KW-0677">Repeat</keyword>
<feature type="region of interest" description="Disordered" evidence="3">
    <location>
        <begin position="339"/>
        <end position="371"/>
    </location>
</feature>
<feature type="coiled-coil region" evidence="2">
    <location>
        <begin position="210"/>
        <end position="251"/>
    </location>
</feature>
<organism evidence="4 5">
    <name type="scientific">Kipferlia bialata</name>
    <dbReference type="NCBI Taxonomy" id="797122"/>
    <lineage>
        <taxon>Eukaryota</taxon>
        <taxon>Metamonada</taxon>
        <taxon>Carpediemonas-like organisms</taxon>
        <taxon>Kipferlia</taxon>
    </lineage>
</organism>
<dbReference type="AlphaFoldDB" id="A0A391NUY4"/>
<evidence type="ECO:0000256" key="3">
    <source>
        <dbReference type="SAM" id="MobiDB-lite"/>
    </source>
</evidence>
<feature type="compositionally biased region" description="Acidic residues" evidence="3">
    <location>
        <begin position="339"/>
        <end position="356"/>
    </location>
</feature>
<feature type="region of interest" description="Disordered" evidence="3">
    <location>
        <begin position="1"/>
        <end position="109"/>
    </location>
</feature>
<keyword evidence="2" id="KW-0175">Coiled coil</keyword>
<gene>
    <name evidence="4" type="ORF">KIPB_002675</name>
</gene>
<reference evidence="4 5" key="1">
    <citation type="journal article" date="2018" name="PLoS ONE">
        <title>The draft genome of Kipferlia bialata reveals reductive genome evolution in fornicate parasites.</title>
        <authorList>
            <person name="Tanifuji G."/>
            <person name="Takabayashi S."/>
            <person name="Kume K."/>
            <person name="Takagi M."/>
            <person name="Nakayama T."/>
            <person name="Kamikawa R."/>
            <person name="Inagaki Y."/>
            <person name="Hashimoto T."/>
        </authorList>
    </citation>
    <scope>NUCLEOTIDE SEQUENCE [LARGE SCALE GENOMIC DNA]</scope>
    <source>
        <strain evidence="4">NY0173</strain>
    </source>
</reference>
<evidence type="ECO:0000313" key="5">
    <source>
        <dbReference type="Proteomes" id="UP000265618"/>
    </source>
</evidence>
<dbReference type="Gene3D" id="3.80.10.10">
    <property type="entry name" value="Ribonuclease Inhibitor"/>
    <property type="match status" value="2"/>
</dbReference>
<feature type="compositionally biased region" description="Basic and acidic residues" evidence="3">
    <location>
        <begin position="12"/>
        <end position="41"/>
    </location>
</feature>
<name>A0A391NUY4_9EUKA</name>
<feature type="compositionally biased region" description="Basic and acidic residues" evidence="3">
    <location>
        <begin position="82"/>
        <end position="91"/>
    </location>
</feature>